<dbReference type="Proteomes" id="UP000515123">
    <property type="component" value="Linkage group 7"/>
</dbReference>
<evidence type="ECO:0000256" key="1">
    <source>
        <dbReference type="SAM" id="MobiDB-lite"/>
    </source>
</evidence>
<keyword evidence="2" id="KW-1185">Reference proteome</keyword>
<feature type="compositionally biased region" description="Polar residues" evidence="1">
    <location>
        <begin position="86"/>
        <end position="96"/>
    </location>
</feature>
<evidence type="ECO:0000313" key="3">
    <source>
        <dbReference type="RefSeq" id="XP_020092520.1"/>
    </source>
</evidence>
<name>A0A6P5FH26_ANACO</name>
<dbReference type="AlphaFoldDB" id="A0A6P5FH26"/>
<evidence type="ECO:0000313" key="2">
    <source>
        <dbReference type="Proteomes" id="UP000515123"/>
    </source>
</evidence>
<organism evidence="2 3">
    <name type="scientific">Ananas comosus</name>
    <name type="common">Pineapple</name>
    <name type="synonym">Ananas ananas</name>
    <dbReference type="NCBI Taxonomy" id="4615"/>
    <lineage>
        <taxon>Eukaryota</taxon>
        <taxon>Viridiplantae</taxon>
        <taxon>Streptophyta</taxon>
        <taxon>Embryophyta</taxon>
        <taxon>Tracheophyta</taxon>
        <taxon>Spermatophyta</taxon>
        <taxon>Magnoliopsida</taxon>
        <taxon>Liliopsida</taxon>
        <taxon>Poales</taxon>
        <taxon>Bromeliaceae</taxon>
        <taxon>Bromelioideae</taxon>
        <taxon>Ananas</taxon>
    </lineage>
</organism>
<dbReference type="OrthoDB" id="1813162at2759"/>
<accession>A0A6P5FH26</accession>
<reference evidence="3" key="2">
    <citation type="submission" date="2025-08" db="UniProtKB">
        <authorList>
            <consortium name="RefSeq"/>
        </authorList>
    </citation>
    <scope>IDENTIFICATION</scope>
    <source>
        <tissue evidence="3">Leaf</tissue>
    </source>
</reference>
<dbReference type="GeneID" id="109713018"/>
<reference evidence="2" key="1">
    <citation type="journal article" date="2015" name="Nat. Genet.">
        <title>The pineapple genome and the evolution of CAM photosynthesis.</title>
        <authorList>
            <person name="Ming R."/>
            <person name="VanBuren R."/>
            <person name="Wai C.M."/>
            <person name="Tang H."/>
            <person name="Schatz M.C."/>
            <person name="Bowers J.E."/>
            <person name="Lyons E."/>
            <person name="Wang M.L."/>
            <person name="Chen J."/>
            <person name="Biggers E."/>
            <person name="Zhang J."/>
            <person name="Huang L."/>
            <person name="Zhang L."/>
            <person name="Miao W."/>
            <person name="Zhang J."/>
            <person name="Ye Z."/>
            <person name="Miao C."/>
            <person name="Lin Z."/>
            <person name="Wang H."/>
            <person name="Zhou H."/>
            <person name="Yim W.C."/>
            <person name="Priest H.D."/>
            <person name="Zheng C."/>
            <person name="Woodhouse M."/>
            <person name="Edger P.P."/>
            <person name="Guyot R."/>
            <person name="Guo H.B."/>
            <person name="Guo H."/>
            <person name="Zheng G."/>
            <person name="Singh R."/>
            <person name="Sharma A."/>
            <person name="Min X."/>
            <person name="Zheng Y."/>
            <person name="Lee H."/>
            <person name="Gurtowski J."/>
            <person name="Sedlazeck F.J."/>
            <person name="Harkess A."/>
            <person name="McKain M.R."/>
            <person name="Liao Z."/>
            <person name="Fang J."/>
            <person name="Liu J."/>
            <person name="Zhang X."/>
            <person name="Zhang Q."/>
            <person name="Hu W."/>
            <person name="Qin Y."/>
            <person name="Wang K."/>
            <person name="Chen L.Y."/>
            <person name="Shirley N."/>
            <person name="Lin Y.R."/>
            <person name="Liu L.Y."/>
            <person name="Hernandez A.G."/>
            <person name="Wright C.L."/>
            <person name="Bulone V."/>
            <person name="Tuskan G.A."/>
            <person name="Heath K."/>
            <person name="Zee F."/>
            <person name="Moore P.H."/>
            <person name="Sunkar R."/>
            <person name="Leebens-Mack J.H."/>
            <person name="Mockler T."/>
            <person name="Bennetzen J.L."/>
            <person name="Freeling M."/>
            <person name="Sankoff D."/>
            <person name="Paterson A.H."/>
            <person name="Zhu X."/>
            <person name="Yang X."/>
            <person name="Smith J.A."/>
            <person name="Cushman J.C."/>
            <person name="Paull R.E."/>
            <person name="Yu Q."/>
        </authorList>
    </citation>
    <scope>NUCLEOTIDE SEQUENCE [LARGE SCALE GENOMIC DNA]</scope>
    <source>
        <strain evidence="2">cv. F153</strain>
    </source>
</reference>
<feature type="region of interest" description="Disordered" evidence="1">
    <location>
        <begin position="65"/>
        <end position="96"/>
    </location>
</feature>
<gene>
    <name evidence="3" type="primary">LOC109713018</name>
</gene>
<sequence>MKPSLLARHRLTLFREVMPGASSISISSLVIPSGNLQSKQYTRFASASSTIDTAKLIPGQILRPAPNGISSKSRPLKSKELPMNLSGRNSSGFAQDSGSRQIAQALMITLVLL</sequence>
<dbReference type="RefSeq" id="XP_020092520.1">
    <property type="nucleotide sequence ID" value="XM_020236931.1"/>
</dbReference>
<protein>
    <submittedName>
        <fullName evidence="3">Uncharacterized protein LOC109713018</fullName>
    </submittedName>
</protein>
<proteinExistence type="predicted"/>